<name>A0ACB9AMD1_CICIN</name>
<accession>A0ACB9AMD1</accession>
<comment type="caution">
    <text evidence="1">The sequence shown here is derived from an EMBL/GenBank/DDBJ whole genome shotgun (WGS) entry which is preliminary data.</text>
</comment>
<protein>
    <submittedName>
        <fullName evidence="1">Uncharacterized protein</fullName>
    </submittedName>
</protein>
<gene>
    <name evidence="1" type="ORF">L2E82_41101</name>
</gene>
<proteinExistence type="predicted"/>
<dbReference type="Proteomes" id="UP001055811">
    <property type="component" value="Linkage Group LG07"/>
</dbReference>
<reference evidence="1 2" key="2">
    <citation type="journal article" date="2022" name="Mol. Ecol. Resour.">
        <title>The genomes of chicory, endive, great burdock and yacon provide insights into Asteraceae paleo-polyploidization history and plant inulin production.</title>
        <authorList>
            <person name="Fan W."/>
            <person name="Wang S."/>
            <person name="Wang H."/>
            <person name="Wang A."/>
            <person name="Jiang F."/>
            <person name="Liu H."/>
            <person name="Zhao H."/>
            <person name="Xu D."/>
            <person name="Zhang Y."/>
        </authorList>
    </citation>
    <scope>NUCLEOTIDE SEQUENCE [LARGE SCALE GENOMIC DNA]</scope>
    <source>
        <strain evidence="2">cv. Punajuju</strain>
        <tissue evidence="1">Leaves</tissue>
    </source>
</reference>
<organism evidence="1 2">
    <name type="scientific">Cichorium intybus</name>
    <name type="common">Chicory</name>
    <dbReference type="NCBI Taxonomy" id="13427"/>
    <lineage>
        <taxon>Eukaryota</taxon>
        <taxon>Viridiplantae</taxon>
        <taxon>Streptophyta</taxon>
        <taxon>Embryophyta</taxon>
        <taxon>Tracheophyta</taxon>
        <taxon>Spermatophyta</taxon>
        <taxon>Magnoliopsida</taxon>
        <taxon>eudicotyledons</taxon>
        <taxon>Gunneridae</taxon>
        <taxon>Pentapetalae</taxon>
        <taxon>asterids</taxon>
        <taxon>campanulids</taxon>
        <taxon>Asterales</taxon>
        <taxon>Asteraceae</taxon>
        <taxon>Cichorioideae</taxon>
        <taxon>Cichorieae</taxon>
        <taxon>Cichoriinae</taxon>
        <taxon>Cichorium</taxon>
    </lineage>
</organism>
<sequence>MTIDLQFYVTSFHGLRLSIFLTGEDSEGLYPSPFLYITRYIFRHFRIFSSSSPFSFVHLPTRKDSLCN</sequence>
<keyword evidence="2" id="KW-1185">Reference proteome</keyword>
<evidence type="ECO:0000313" key="2">
    <source>
        <dbReference type="Proteomes" id="UP001055811"/>
    </source>
</evidence>
<reference evidence="2" key="1">
    <citation type="journal article" date="2022" name="Mol. Ecol. Resour.">
        <title>The genomes of chicory, endive, great burdock and yacon provide insights into Asteraceae palaeo-polyploidization history and plant inulin production.</title>
        <authorList>
            <person name="Fan W."/>
            <person name="Wang S."/>
            <person name="Wang H."/>
            <person name="Wang A."/>
            <person name="Jiang F."/>
            <person name="Liu H."/>
            <person name="Zhao H."/>
            <person name="Xu D."/>
            <person name="Zhang Y."/>
        </authorList>
    </citation>
    <scope>NUCLEOTIDE SEQUENCE [LARGE SCALE GENOMIC DNA]</scope>
    <source>
        <strain evidence="2">cv. Punajuju</strain>
    </source>
</reference>
<evidence type="ECO:0000313" key="1">
    <source>
        <dbReference type="EMBL" id="KAI3711199.1"/>
    </source>
</evidence>
<dbReference type="EMBL" id="CM042015">
    <property type="protein sequence ID" value="KAI3711199.1"/>
    <property type="molecule type" value="Genomic_DNA"/>
</dbReference>